<keyword evidence="3" id="KW-1185">Reference proteome</keyword>
<dbReference type="AlphaFoldDB" id="A0A5S9QVH3"/>
<dbReference type="OrthoDB" id="25954at2"/>
<protein>
    <recommendedName>
        <fullName evidence="5">Group 3 truncated hemoglobin ctb</fullName>
    </recommendedName>
</protein>
<name>A0A5S9QVH3_9GAMM</name>
<dbReference type="GO" id="GO:0020037">
    <property type="term" value="F:heme binding"/>
    <property type="evidence" value="ECO:0007669"/>
    <property type="project" value="InterPro"/>
</dbReference>
<evidence type="ECO:0000313" key="3">
    <source>
        <dbReference type="Proteomes" id="UP000435877"/>
    </source>
</evidence>
<dbReference type="RefSeq" id="WP_159270384.1">
    <property type="nucleotide sequence ID" value="NZ_CACSIK010000005.1"/>
</dbReference>
<evidence type="ECO:0000313" key="4">
    <source>
        <dbReference type="Proteomes" id="UP000439591"/>
    </source>
</evidence>
<dbReference type="SUPFAM" id="SSF46458">
    <property type="entry name" value="Globin-like"/>
    <property type="match status" value="1"/>
</dbReference>
<dbReference type="Proteomes" id="UP000435877">
    <property type="component" value="Unassembled WGS sequence"/>
</dbReference>
<dbReference type="GO" id="GO:0019825">
    <property type="term" value="F:oxygen binding"/>
    <property type="evidence" value="ECO:0007669"/>
    <property type="project" value="InterPro"/>
</dbReference>
<dbReference type="EMBL" id="CACSIM010000009">
    <property type="protein sequence ID" value="CAA0123040.1"/>
    <property type="molecule type" value="Genomic_DNA"/>
</dbReference>
<dbReference type="EMBL" id="CACSIK010000005">
    <property type="protein sequence ID" value="CAA0114851.1"/>
    <property type="molecule type" value="Genomic_DNA"/>
</dbReference>
<sequence>MPTHKTDIRDHHDLEKLLRNFYREVLVDPIIGFYFTDVIPFSLEHHLPIVIRFWGQFLFNESQYQGQLFERHQNIHKQANLSPHHFERWLYLFNANIDHHFEGTNCQIIKIRAKRIADSMATALIKKTADRALLDGVHFYNPKT</sequence>
<proteinExistence type="predicted"/>
<accession>A0A5S9QVH3</accession>
<dbReference type="Proteomes" id="UP000439591">
    <property type="component" value="Unassembled WGS sequence"/>
</dbReference>
<gene>
    <name evidence="1" type="ORF">IHBHHGIJ_03612</name>
    <name evidence="2" type="ORF">KFEGEMFD_04044</name>
</gene>
<evidence type="ECO:0008006" key="5">
    <source>
        <dbReference type="Google" id="ProtNLM"/>
    </source>
</evidence>
<dbReference type="Gene3D" id="1.10.490.10">
    <property type="entry name" value="Globins"/>
    <property type="match status" value="1"/>
</dbReference>
<reference evidence="3 4" key="1">
    <citation type="submission" date="2019-11" db="EMBL/GenBank/DDBJ databases">
        <authorList>
            <person name="Holert J."/>
        </authorList>
    </citation>
    <scope>NUCLEOTIDE SEQUENCE [LARGE SCALE GENOMIC DNA]</scope>
    <source>
        <strain evidence="2">BC3_2A</strain>
        <strain evidence="1">SB11_1A</strain>
    </source>
</reference>
<dbReference type="InterPro" id="IPR009050">
    <property type="entry name" value="Globin-like_sf"/>
</dbReference>
<evidence type="ECO:0000313" key="2">
    <source>
        <dbReference type="EMBL" id="CAA0123040.1"/>
    </source>
</evidence>
<evidence type="ECO:0000313" key="1">
    <source>
        <dbReference type="EMBL" id="CAA0114851.1"/>
    </source>
</evidence>
<dbReference type="InterPro" id="IPR012292">
    <property type="entry name" value="Globin/Proto"/>
</dbReference>
<dbReference type="CDD" id="cd08916">
    <property type="entry name" value="TrHb3_P"/>
    <property type="match status" value="1"/>
</dbReference>
<organism evidence="2 4">
    <name type="scientific">Zhongshania aliphaticivorans</name>
    <dbReference type="NCBI Taxonomy" id="1470434"/>
    <lineage>
        <taxon>Bacteria</taxon>
        <taxon>Pseudomonadati</taxon>
        <taxon>Pseudomonadota</taxon>
        <taxon>Gammaproteobacteria</taxon>
        <taxon>Cellvibrionales</taxon>
        <taxon>Spongiibacteraceae</taxon>
        <taxon>Zhongshania</taxon>
    </lineage>
</organism>